<dbReference type="Pfam" id="PF05795">
    <property type="entry name" value="Plasmodium_Vir"/>
    <property type="match status" value="2"/>
</dbReference>
<reference evidence="1" key="2">
    <citation type="submission" date="2016-05" db="EMBL/GenBank/DDBJ databases">
        <authorList>
            <person name="Lavstsen T."/>
            <person name="Jespersen J.S."/>
        </authorList>
    </citation>
    <scope>NUCLEOTIDE SEQUENCE [LARGE SCALE GENOMIC DNA]</scope>
</reference>
<organism evidence="1 4">
    <name type="scientific">Plasmodium ovale curtisi</name>
    <dbReference type="NCBI Taxonomy" id="864141"/>
    <lineage>
        <taxon>Eukaryota</taxon>
        <taxon>Sar</taxon>
        <taxon>Alveolata</taxon>
        <taxon>Apicomplexa</taxon>
        <taxon>Aconoidasida</taxon>
        <taxon>Haemosporida</taxon>
        <taxon>Plasmodiidae</taxon>
        <taxon>Plasmodium</taxon>
        <taxon>Plasmodium (Plasmodium)</taxon>
    </lineage>
</organism>
<evidence type="ECO:0000313" key="4">
    <source>
        <dbReference type="Proteomes" id="UP000078560"/>
    </source>
</evidence>
<dbReference type="VEuPathDB" id="PlasmoDB:PocGH01_00125500"/>
<evidence type="ECO:0000313" key="3">
    <source>
        <dbReference type="Proteomes" id="UP000078546"/>
    </source>
</evidence>
<dbReference type="Proteomes" id="UP000078546">
    <property type="component" value="Unassembled WGS sequence"/>
</dbReference>
<proteinExistence type="predicted"/>
<gene>
    <name evidence="2" type="ORF">POVCU1_078230</name>
    <name evidence="1" type="ORF">POVCU2_0062920</name>
</gene>
<evidence type="ECO:0000313" key="1">
    <source>
        <dbReference type="EMBL" id="SBS90671.1"/>
    </source>
</evidence>
<dbReference type="EMBL" id="FLQU01000973">
    <property type="protein sequence ID" value="SBS90671.1"/>
    <property type="molecule type" value="Genomic_DNA"/>
</dbReference>
<sequence length="337" mass="39001">MSFYSPHKIISRLLGKSSKELFSERFYEDLKNDYNYPHINRTICKDVYDYDRRISSRRICEKVLKYLENSPIWDDKNSEYDVCILLNYWIYDTLARIFGDDNAPLLGATFGKLHSLWNELIENENEPKFFKNCAPDMNIPLQVDWRKSKELYDYYVDFKTIFGTAAYYPDECRDYYKLIEDKTSLYDFFEKICTTGSNNCPKFYDKCKPYNPRIVLKGLPCHAQIQKERADEEALAMQKSLRGESGSTYDTGLIQQNSEIGTKVGHSVLGVAPVLLTASVLYRYTPIGSWIRRLGGNTTNSISDMGGGEMDGFLSHTQESGDMFFGDTQSYISYQPM</sequence>
<dbReference type="Proteomes" id="UP000078560">
    <property type="component" value="Unassembled WGS sequence"/>
</dbReference>
<protein>
    <submittedName>
        <fullName evidence="1">PIR Superfamily Protein</fullName>
    </submittedName>
</protein>
<dbReference type="EMBL" id="FLQV01003519">
    <property type="protein sequence ID" value="SBT02554.1"/>
    <property type="molecule type" value="Genomic_DNA"/>
</dbReference>
<dbReference type="AlphaFoldDB" id="A0A1A8WCT1"/>
<accession>A0A1A8WCT1</accession>
<name>A0A1A8WCT1_PLAOA</name>
<dbReference type="InterPro" id="IPR008780">
    <property type="entry name" value="Plasmodium_Vir"/>
</dbReference>
<evidence type="ECO:0000313" key="2">
    <source>
        <dbReference type="EMBL" id="SBT02554.1"/>
    </source>
</evidence>
<reference evidence="3 4" key="1">
    <citation type="submission" date="2016-05" db="EMBL/GenBank/DDBJ databases">
        <authorList>
            <person name="Naeem Raeece"/>
        </authorList>
    </citation>
    <scope>NUCLEOTIDE SEQUENCE [LARGE SCALE GENOMIC DNA]</scope>
</reference>